<protein>
    <recommendedName>
        <fullName evidence="11">Arginine--tRNA ligase</fullName>
        <ecNumber evidence="11">6.1.1.19</ecNumber>
    </recommendedName>
    <alternativeName>
        <fullName evidence="11">Arginyl-tRNA synthetase</fullName>
        <shortName evidence="11">ArgRS</shortName>
    </alternativeName>
</protein>
<proteinExistence type="inferred from homology"/>
<evidence type="ECO:0000313" key="15">
    <source>
        <dbReference type="EMBL" id="MQM73501.1"/>
    </source>
</evidence>
<evidence type="ECO:0000256" key="7">
    <source>
        <dbReference type="ARBA" id="ARBA00022840"/>
    </source>
</evidence>
<dbReference type="GO" id="GO:0004814">
    <property type="term" value="F:arginine-tRNA ligase activity"/>
    <property type="evidence" value="ECO:0007669"/>
    <property type="project" value="UniProtKB-UniRule"/>
</dbReference>
<dbReference type="SUPFAM" id="SSF47323">
    <property type="entry name" value="Anticodon-binding domain of a subclass of class I aminoacyl-tRNA synthetases"/>
    <property type="match status" value="1"/>
</dbReference>
<dbReference type="InterPro" id="IPR014729">
    <property type="entry name" value="Rossmann-like_a/b/a_fold"/>
</dbReference>
<dbReference type="EMBL" id="VOGB01000005">
    <property type="protein sequence ID" value="MQM73501.1"/>
    <property type="molecule type" value="Genomic_DNA"/>
</dbReference>
<feature type="short sequence motif" description="'HIGH' region" evidence="11">
    <location>
        <begin position="139"/>
        <end position="149"/>
    </location>
</feature>
<evidence type="ECO:0000256" key="1">
    <source>
        <dbReference type="ARBA" id="ARBA00004496"/>
    </source>
</evidence>
<gene>
    <name evidence="11" type="primary">argS</name>
    <name evidence="15" type="ORF">FRC53_08840</name>
</gene>
<dbReference type="Pfam" id="PF03485">
    <property type="entry name" value="Arg_tRNA_synt_N"/>
    <property type="match status" value="1"/>
</dbReference>
<dbReference type="InterPro" id="IPR005148">
    <property type="entry name" value="Arg-tRNA-synth_N"/>
</dbReference>
<accession>A0A6L5GT97</accession>
<comment type="subunit">
    <text evidence="3 11">Monomer.</text>
</comment>
<feature type="domain" description="DALR anticodon binding" evidence="13">
    <location>
        <begin position="450"/>
        <end position="567"/>
    </location>
</feature>
<dbReference type="GO" id="GO:0005524">
    <property type="term" value="F:ATP binding"/>
    <property type="evidence" value="ECO:0007669"/>
    <property type="project" value="UniProtKB-UniRule"/>
</dbReference>
<dbReference type="Gene3D" id="3.30.1360.70">
    <property type="entry name" value="Arginyl tRNA synthetase N-terminal domain"/>
    <property type="match status" value="1"/>
</dbReference>
<dbReference type="InterPro" id="IPR036695">
    <property type="entry name" value="Arg-tRNA-synth_N_sf"/>
</dbReference>
<dbReference type="Gene3D" id="1.10.730.10">
    <property type="entry name" value="Isoleucyl-tRNA Synthetase, Domain 1"/>
    <property type="match status" value="1"/>
</dbReference>
<dbReference type="InterPro" id="IPR035684">
    <property type="entry name" value="ArgRS_core"/>
</dbReference>
<dbReference type="InterPro" id="IPR001412">
    <property type="entry name" value="aa-tRNA-synth_I_CS"/>
</dbReference>
<evidence type="ECO:0000256" key="8">
    <source>
        <dbReference type="ARBA" id="ARBA00022917"/>
    </source>
</evidence>
<dbReference type="GO" id="GO:0006420">
    <property type="term" value="P:arginyl-tRNA aminoacylation"/>
    <property type="evidence" value="ECO:0007669"/>
    <property type="project" value="UniProtKB-UniRule"/>
</dbReference>
<evidence type="ECO:0000256" key="11">
    <source>
        <dbReference type="HAMAP-Rule" id="MF_00123"/>
    </source>
</evidence>
<comment type="subcellular location">
    <subcellularLocation>
        <location evidence="1 11">Cytoplasm</location>
    </subcellularLocation>
</comment>
<keyword evidence="6 11" id="KW-0547">Nucleotide-binding</keyword>
<dbReference type="FunFam" id="1.10.730.10:FF:000008">
    <property type="entry name" value="Arginine--tRNA ligase"/>
    <property type="match status" value="1"/>
</dbReference>
<dbReference type="AlphaFoldDB" id="A0A6L5GT97"/>
<keyword evidence="5 11" id="KW-0436">Ligase</keyword>
<dbReference type="SMART" id="SM01016">
    <property type="entry name" value="Arg_tRNA_synt_N"/>
    <property type="match status" value="1"/>
</dbReference>
<dbReference type="EC" id="6.1.1.19" evidence="11"/>
<dbReference type="SMART" id="SM00836">
    <property type="entry name" value="DALR_1"/>
    <property type="match status" value="1"/>
</dbReference>
<dbReference type="InterPro" id="IPR001278">
    <property type="entry name" value="Arg-tRNA-ligase"/>
</dbReference>
<name>A0A6L5GT97_9FIRM</name>
<keyword evidence="7 11" id="KW-0067">ATP-binding</keyword>
<dbReference type="Pfam" id="PF00750">
    <property type="entry name" value="tRNA-synt_1d"/>
    <property type="match status" value="1"/>
</dbReference>
<sequence length="567" mass="63377">MTYIREKIENKLKQAAADAVQSAVSAGAFQIEHQPDVQLGVPREAKFGDYSTNVAMQLPKEAHMAPRKIAEAITEQLKADDNLKGIVSKVDIAGPGFINFTLDPAWHYDVIGEVESMGKDYGRTEGHKGLTYNLEFVSANPTGPMHIGNARGGAIGDVLAEIAAWTGYDVTREFYVNDAGNQIAKFGDSLDARFKQAMGLDVPFPEDGYQGKDIMERVQEYIADQGGKDQVVGLLDEDDDTRKRKLIDFALNVNLKQMHTDMAKYGVHYDVWFSEQSMYDDGEIERALKLLKDKGATYEKDGATWFKTTDYGCEKDDVLIRQNGLPTYFMGDIAYHLNKLQTRKFDRAVNVWGADHHGHIARLKAAIRAAGEDDSRLHVVTMQLVRLIKDGEPIRMSKRQGKAIGLSELLTMVGTDAARVFFNLRSPDSHFDFDLDLAIQESNENPVFYMQYAHARICSILRQLGGEVDLDAPADLSLLTHPKEMELLEVMSDLPNTIVQAERKNDPSRMVHYGQELASAFHAFYNDCRVRVDDAKLMHARLKLILATRQVLENVLGILGVSAPESM</sequence>
<dbReference type="Proteomes" id="UP000473648">
    <property type="component" value="Unassembled WGS sequence"/>
</dbReference>
<comment type="catalytic activity">
    <reaction evidence="10 11">
        <text>tRNA(Arg) + L-arginine + ATP = L-arginyl-tRNA(Arg) + AMP + diphosphate</text>
        <dbReference type="Rhea" id="RHEA:20301"/>
        <dbReference type="Rhea" id="RHEA-COMP:9658"/>
        <dbReference type="Rhea" id="RHEA-COMP:9673"/>
        <dbReference type="ChEBI" id="CHEBI:30616"/>
        <dbReference type="ChEBI" id="CHEBI:32682"/>
        <dbReference type="ChEBI" id="CHEBI:33019"/>
        <dbReference type="ChEBI" id="CHEBI:78442"/>
        <dbReference type="ChEBI" id="CHEBI:78513"/>
        <dbReference type="ChEBI" id="CHEBI:456215"/>
        <dbReference type="EC" id="6.1.1.19"/>
    </reaction>
</comment>
<evidence type="ECO:0000256" key="4">
    <source>
        <dbReference type="ARBA" id="ARBA00022490"/>
    </source>
</evidence>
<dbReference type="PANTHER" id="PTHR11956:SF5">
    <property type="entry name" value="ARGININE--TRNA LIGASE, CYTOPLASMIC"/>
    <property type="match status" value="1"/>
</dbReference>
<dbReference type="CDD" id="cd00671">
    <property type="entry name" value="ArgRS_core"/>
    <property type="match status" value="1"/>
</dbReference>
<feature type="domain" description="Arginyl tRNA synthetase N-terminal" evidence="14">
    <location>
        <begin position="10"/>
        <end position="102"/>
    </location>
</feature>
<evidence type="ECO:0000256" key="6">
    <source>
        <dbReference type="ARBA" id="ARBA00022741"/>
    </source>
</evidence>
<dbReference type="PANTHER" id="PTHR11956">
    <property type="entry name" value="ARGINYL-TRNA SYNTHETASE"/>
    <property type="match status" value="1"/>
</dbReference>
<dbReference type="SUPFAM" id="SSF52374">
    <property type="entry name" value="Nucleotidylyl transferase"/>
    <property type="match status" value="1"/>
</dbReference>
<keyword evidence="4 11" id="KW-0963">Cytoplasm</keyword>
<evidence type="ECO:0000256" key="5">
    <source>
        <dbReference type="ARBA" id="ARBA00022598"/>
    </source>
</evidence>
<comment type="caution">
    <text evidence="15">The sequence shown here is derived from an EMBL/GenBank/DDBJ whole genome shotgun (WGS) entry which is preliminary data.</text>
</comment>
<dbReference type="Gene3D" id="3.40.50.620">
    <property type="entry name" value="HUPs"/>
    <property type="match status" value="1"/>
</dbReference>
<evidence type="ECO:0000256" key="12">
    <source>
        <dbReference type="RuleBase" id="RU363038"/>
    </source>
</evidence>
<dbReference type="PROSITE" id="PS00178">
    <property type="entry name" value="AA_TRNA_LIGASE_I"/>
    <property type="match status" value="1"/>
</dbReference>
<evidence type="ECO:0000259" key="14">
    <source>
        <dbReference type="SMART" id="SM01016"/>
    </source>
</evidence>
<keyword evidence="9 11" id="KW-0030">Aminoacyl-tRNA synthetase</keyword>
<dbReference type="PRINTS" id="PR01038">
    <property type="entry name" value="TRNASYNTHARG"/>
</dbReference>
<evidence type="ECO:0000313" key="16">
    <source>
        <dbReference type="Proteomes" id="UP000473648"/>
    </source>
</evidence>
<reference evidence="15" key="1">
    <citation type="journal article" date="2020" name="Appl. Environ. Microbiol.">
        <title>Medium-Chain Fatty Acid Synthesis by 'Candidatus Weimeria bifida' gen. nov., sp. nov., and 'Candidatus Pseudoramibacter fermentans' sp. nov.</title>
        <authorList>
            <person name="Scarborough M.J."/>
            <person name="Myers K.S."/>
            <person name="Donohue T.J."/>
            <person name="Noguera D.R."/>
        </authorList>
    </citation>
    <scope>NUCLEOTIDE SEQUENCE</scope>
    <source>
        <strain evidence="15">EUB1.1</strain>
    </source>
</reference>
<dbReference type="FunFam" id="3.40.50.620:FF:000062">
    <property type="entry name" value="Arginine--tRNA ligase"/>
    <property type="match status" value="1"/>
</dbReference>
<keyword evidence="8 11" id="KW-0648">Protein biosynthesis</keyword>
<organism evidence="15 16">
    <name type="scientific">Candidatus Pseudoramibacter fermentans</name>
    <dbReference type="NCBI Taxonomy" id="2594427"/>
    <lineage>
        <taxon>Bacteria</taxon>
        <taxon>Bacillati</taxon>
        <taxon>Bacillota</taxon>
        <taxon>Clostridia</taxon>
        <taxon>Eubacteriales</taxon>
        <taxon>Eubacteriaceae</taxon>
        <taxon>Pseudoramibacter</taxon>
    </lineage>
</organism>
<evidence type="ECO:0000256" key="9">
    <source>
        <dbReference type="ARBA" id="ARBA00023146"/>
    </source>
</evidence>
<evidence type="ECO:0000256" key="2">
    <source>
        <dbReference type="ARBA" id="ARBA00005594"/>
    </source>
</evidence>
<dbReference type="CDD" id="cd07956">
    <property type="entry name" value="Anticodon_Ia_Arg"/>
    <property type="match status" value="1"/>
</dbReference>
<dbReference type="HAMAP" id="MF_00123">
    <property type="entry name" value="Arg_tRNA_synth"/>
    <property type="match status" value="1"/>
</dbReference>
<dbReference type="InterPro" id="IPR009080">
    <property type="entry name" value="tRNAsynth_Ia_anticodon-bd"/>
</dbReference>
<keyword evidence="16" id="KW-1185">Reference proteome</keyword>
<evidence type="ECO:0000256" key="10">
    <source>
        <dbReference type="ARBA" id="ARBA00049339"/>
    </source>
</evidence>
<dbReference type="Pfam" id="PF05746">
    <property type="entry name" value="DALR_1"/>
    <property type="match status" value="1"/>
</dbReference>
<evidence type="ECO:0000259" key="13">
    <source>
        <dbReference type="SMART" id="SM00836"/>
    </source>
</evidence>
<dbReference type="NCBIfam" id="TIGR00456">
    <property type="entry name" value="argS"/>
    <property type="match status" value="1"/>
</dbReference>
<dbReference type="SUPFAM" id="SSF55190">
    <property type="entry name" value="Arginyl-tRNA synthetase (ArgRS), N-terminal 'additional' domain"/>
    <property type="match status" value="1"/>
</dbReference>
<dbReference type="InterPro" id="IPR008909">
    <property type="entry name" value="DALR_anticod-bd"/>
</dbReference>
<dbReference type="GO" id="GO:0005737">
    <property type="term" value="C:cytoplasm"/>
    <property type="evidence" value="ECO:0007669"/>
    <property type="project" value="UniProtKB-SubCell"/>
</dbReference>
<comment type="similarity">
    <text evidence="2 11 12">Belongs to the class-I aminoacyl-tRNA synthetase family.</text>
</comment>
<evidence type="ECO:0000256" key="3">
    <source>
        <dbReference type="ARBA" id="ARBA00011245"/>
    </source>
</evidence>